<reference evidence="4" key="1">
    <citation type="journal article" date="2013" name="Nat. Genet.">
        <title>The wheat powdery mildew genome shows the unique evolution of an obligate biotroph.</title>
        <authorList>
            <person name="Wicker T."/>
            <person name="Oberhaensli S."/>
            <person name="Parlange F."/>
            <person name="Buchmann J.P."/>
            <person name="Shatalina M."/>
            <person name="Roffler S."/>
            <person name="Ben-David R."/>
            <person name="Dolezel J."/>
            <person name="Simkova H."/>
            <person name="Schulze-Lefert P."/>
            <person name="Spanu P.D."/>
            <person name="Bruggmann R."/>
            <person name="Amselem J."/>
            <person name="Quesneville H."/>
            <person name="Ver Loren van Themaat E."/>
            <person name="Paape T."/>
            <person name="Shimizu K.K."/>
            <person name="Keller B."/>
        </authorList>
    </citation>
    <scope>NUCLEOTIDE SEQUENCE [LARGE SCALE GENOMIC DNA]</scope>
    <source>
        <strain evidence="4">96224</strain>
    </source>
</reference>
<dbReference type="EMBL" id="UIGY01000001">
    <property type="protein sequence ID" value="SUZ07217.1"/>
    <property type="molecule type" value="Genomic_DNA"/>
</dbReference>
<feature type="chain" id="PRO_5044539216" evidence="1">
    <location>
        <begin position="19"/>
        <end position="147"/>
    </location>
</feature>
<sequence length="147" mass="16467">MKFLSIATAALLVVISASLHITDEFGIFQDGARLPVLNSKFGMSCQSNTLYNVRQIERFARMAYKGIQNGGSGVESCTFAPFPNEVFYAYYIGKSYAQATGYAENYIIINFVGHFYAGFYQYQSGGETVSKLCQFDWDTQFHSIGYN</sequence>
<evidence type="ECO:0000313" key="3">
    <source>
        <dbReference type="EMBL" id="SUZ07217.1"/>
    </source>
</evidence>
<gene>
    <name evidence="2" type="ORF">BGT96224_BCG4</name>
    <name evidence="3" type="ORF">BGT96224V2_LOCUS981</name>
</gene>
<keyword evidence="1" id="KW-0732">Signal</keyword>
<reference evidence="2" key="2">
    <citation type="submission" date="2013-01" db="EMBL/GenBank/DDBJ databases">
        <title>The wheat powdery mildew genome reveals unique evolution of an obligate biotroph.</title>
        <authorList>
            <person name="Oberhaensli S."/>
            <person name="Wicker T."/>
            <person name="Keller B."/>
        </authorList>
    </citation>
    <scope>NUCLEOTIDE SEQUENCE</scope>
    <source>
        <strain evidence="2">96224</strain>
    </source>
</reference>
<organism evidence="3">
    <name type="scientific">Blumeria graminis f. sp. tritici 96224</name>
    <dbReference type="NCBI Taxonomy" id="1268274"/>
    <lineage>
        <taxon>Eukaryota</taxon>
        <taxon>Fungi</taxon>
        <taxon>Dikarya</taxon>
        <taxon>Ascomycota</taxon>
        <taxon>Pezizomycotina</taxon>
        <taxon>Leotiomycetes</taxon>
        <taxon>Erysiphales</taxon>
        <taxon>Erysiphaceae</taxon>
        <taxon>Blumeria</taxon>
    </lineage>
</organism>
<dbReference type="Proteomes" id="UP000053110">
    <property type="component" value="Unassembled WGS sequence"/>
</dbReference>
<dbReference type="HOGENOM" id="CLU_127194_0_0_1"/>
<evidence type="ECO:0000256" key="1">
    <source>
        <dbReference type="SAM" id="SignalP"/>
    </source>
</evidence>
<accession>A0A061HS56</accession>
<feature type="signal peptide" evidence="1">
    <location>
        <begin position="1"/>
        <end position="18"/>
    </location>
</feature>
<protein>
    <submittedName>
        <fullName evidence="3">Bgt_BCG-4</fullName>
    </submittedName>
</protein>
<reference evidence="3" key="3">
    <citation type="submission" date="2018-07" db="EMBL/GenBank/DDBJ databases">
        <authorList>
            <person name="Quirk P.G."/>
            <person name="Krulwich T.A."/>
        </authorList>
    </citation>
    <scope>NUCLEOTIDE SEQUENCE</scope>
    <source>
        <strain evidence="3">96224</strain>
    </source>
</reference>
<evidence type="ECO:0000313" key="4">
    <source>
        <dbReference type="Proteomes" id="UP000053110"/>
    </source>
</evidence>
<proteinExistence type="predicted"/>
<dbReference type="EMBL" id="KE373466">
    <property type="protein sequence ID" value="EPQ67560.1"/>
    <property type="molecule type" value="Genomic_DNA"/>
</dbReference>
<evidence type="ECO:0000313" key="2">
    <source>
        <dbReference type="EMBL" id="EPQ67560.1"/>
    </source>
</evidence>
<name>A0A061HS56_BLUGR</name>
<dbReference type="AlphaFoldDB" id="A0A061HS56"/>